<dbReference type="GO" id="GO:0016036">
    <property type="term" value="P:cellular response to phosphate starvation"/>
    <property type="evidence" value="ECO:0007669"/>
    <property type="project" value="TreeGrafter"/>
</dbReference>
<feature type="transmembrane region" description="Helical" evidence="13">
    <location>
        <begin position="12"/>
        <end position="31"/>
    </location>
</feature>
<dbReference type="AlphaFoldDB" id="A0A6N9Q8K1"/>
<dbReference type="EMBL" id="SIJB01000062">
    <property type="protein sequence ID" value="NBI31149.1"/>
    <property type="molecule type" value="Genomic_DNA"/>
</dbReference>
<feature type="transmembrane region" description="Helical" evidence="13">
    <location>
        <begin position="162"/>
        <end position="184"/>
    </location>
</feature>
<keyword evidence="12" id="KW-0175">Coiled coil</keyword>
<comment type="subcellular location">
    <subcellularLocation>
        <location evidence="2">Cell membrane</location>
        <topology evidence="2">Multi-pass membrane protein</topology>
    </subcellularLocation>
</comment>
<dbReference type="GO" id="GO:0005886">
    <property type="term" value="C:plasma membrane"/>
    <property type="evidence" value="ECO:0007669"/>
    <property type="project" value="UniProtKB-SubCell"/>
</dbReference>
<feature type="coiled-coil region" evidence="12">
    <location>
        <begin position="215"/>
        <end position="242"/>
    </location>
</feature>
<feature type="domain" description="HAMP" evidence="15">
    <location>
        <begin position="182"/>
        <end position="234"/>
    </location>
</feature>
<dbReference type="SMART" id="SM00387">
    <property type="entry name" value="HATPase_c"/>
    <property type="match status" value="1"/>
</dbReference>
<reference evidence="16 17" key="1">
    <citation type="submission" date="2019-01" db="EMBL/GenBank/DDBJ databases">
        <title>Chengkuizengella sp. nov., isolated from deep-sea sediment of East Pacific Ocean.</title>
        <authorList>
            <person name="Yang J."/>
            <person name="Lai Q."/>
            <person name="Shao Z."/>
        </authorList>
    </citation>
    <scope>NUCLEOTIDE SEQUENCE [LARGE SCALE GENOMIC DNA]</scope>
    <source>
        <strain evidence="16 17">YPA3-1-1</strain>
    </source>
</reference>
<evidence type="ECO:0000256" key="6">
    <source>
        <dbReference type="ARBA" id="ARBA00022679"/>
    </source>
</evidence>
<evidence type="ECO:0000256" key="2">
    <source>
        <dbReference type="ARBA" id="ARBA00004651"/>
    </source>
</evidence>
<dbReference type="CDD" id="cd00075">
    <property type="entry name" value="HATPase"/>
    <property type="match status" value="1"/>
</dbReference>
<keyword evidence="13" id="KW-0812">Transmembrane</keyword>
<keyword evidence="17" id="KW-1185">Reference proteome</keyword>
<dbReference type="Pfam" id="PF00512">
    <property type="entry name" value="HisKA"/>
    <property type="match status" value="1"/>
</dbReference>
<dbReference type="SMART" id="SM00304">
    <property type="entry name" value="HAMP"/>
    <property type="match status" value="1"/>
</dbReference>
<dbReference type="InterPro" id="IPR036097">
    <property type="entry name" value="HisK_dim/P_sf"/>
</dbReference>
<gene>
    <name evidence="16" type="ORF">ERL59_19640</name>
</gene>
<dbReference type="Gene3D" id="6.10.340.10">
    <property type="match status" value="1"/>
</dbReference>
<evidence type="ECO:0000313" key="16">
    <source>
        <dbReference type="EMBL" id="NBI31149.1"/>
    </source>
</evidence>
<evidence type="ECO:0000256" key="8">
    <source>
        <dbReference type="ARBA" id="ARBA00022777"/>
    </source>
</evidence>
<dbReference type="InterPro" id="IPR050351">
    <property type="entry name" value="BphY/WalK/GraS-like"/>
</dbReference>
<evidence type="ECO:0000256" key="13">
    <source>
        <dbReference type="SAM" id="Phobius"/>
    </source>
</evidence>
<keyword evidence="6" id="KW-0808">Transferase</keyword>
<evidence type="ECO:0000259" key="14">
    <source>
        <dbReference type="PROSITE" id="PS50109"/>
    </source>
</evidence>
<dbReference type="PANTHER" id="PTHR45453">
    <property type="entry name" value="PHOSPHATE REGULON SENSOR PROTEIN PHOR"/>
    <property type="match status" value="1"/>
</dbReference>
<dbReference type="InterPro" id="IPR004358">
    <property type="entry name" value="Sig_transdc_His_kin-like_C"/>
</dbReference>
<keyword evidence="11 13" id="KW-0472">Membrane</keyword>
<dbReference type="PROSITE" id="PS50109">
    <property type="entry name" value="HIS_KIN"/>
    <property type="match status" value="1"/>
</dbReference>
<dbReference type="PRINTS" id="PR00344">
    <property type="entry name" value="BCTRLSENSOR"/>
</dbReference>
<dbReference type="SUPFAM" id="SSF158472">
    <property type="entry name" value="HAMP domain-like"/>
    <property type="match status" value="1"/>
</dbReference>
<keyword evidence="8 16" id="KW-0418">Kinase</keyword>
<dbReference type="SMART" id="SM00388">
    <property type="entry name" value="HisKA"/>
    <property type="match status" value="1"/>
</dbReference>
<dbReference type="InterPro" id="IPR003594">
    <property type="entry name" value="HATPase_dom"/>
</dbReference>
<dbReference type="Pfam" id="PF02518">
    <property type="entry name" value="HATPase_c"/>
    <property type="match status" value="1"/>
</dbReference>
<keyword evidence="10" id="KW-0902">Two-component regulatory system</keyword>
<dbReference type="Proteomes" id="UP000448943">
    <property type="component" value="Unassembled WGS sequence"/>
</dbReference>
<dbReference type="Pfam" id="PF00672">
    <property type="entry name" value="HAMP"/>
    <property type="match status" value="1"/>
</dbReference>
<dbReference type="InterPro" id="IPR005467">
    <property type="entry name" value="His_kinase_dom"/>
</dbReference>
<feature type="domain" description="Histidine kinase" evidence="14">
    <location>
        <begin position="242"/>
        <end position="458"/>
    </location>
</feature>
<dbReference type="SUPFAM" id="SSF47384">
    <property type="entry name" value="Homodimeric domain of signal transducing histidine kinase"/>
    <property type="match status" value="1"/>
</dbReference>
<keyword evidence="7" id="KW-0547">Nucleotide-binding</keyword>
<keyword evidence="9" id="KW-0067">ATP-binding</keyword>
<dbReference type="OrthoDB" id="9813151at2"/>
<evidence type="ECO:0000256" key="11">
    <source>
        <dbReference type="ARBA" id="ARBA00023136"/>
    </source>
</evidence>
<evidence type="ECO:0000256" key="1">
    <source>
        <dbReference type="ARBA" id="ARBA00000085"/>
    </source>
</evidence>
<proteinExistence type="predicted"/>
<evidence type="ECO:0000256" key="4">
    <source>
        <dbReference type="ARBA" id="ARBA00022475"/>
    </source>
</evidence>
<dbReference type="GO" id="GO:0000155">
    <property type="term" value="F:phosphorelay sensor kinase activity"/>
    <property type="evidence" value="ECO:0007669"/>
    <property type="project" value="InterPro"/>
</dbReference>
<keyword evidence="4" id="KW-1003">Cell membrane</keyword>
<dbReference type="EC" id="2.7.13.3" evidence="3"/>
<evidence type="ECO:0000259" key="15">
    <source>
        <dbReference type="PROSITE" id="PS50885"/>
    </source>
</evidence>
<evidence type="ECO:0000256" key="3">
    <source>
        <dbReference type="ARBA" id="ARBA00012438"/>
    </source>
</evidence>
<dbReference type="CDD" id="cd00082">
    <property type="entry name" value="HisKA"/>
    <property type="match status" value="1"/>
</dbReference>
<accession>A0A6N9Q8K1</accession>
<comment type="caution">
    <text evidence="16">The sequence shown here is derived from an EMBL/GenBank/DDBJ whole genome shotgun (WGS) entry which is preliminary data.</text>
</comment>
<evidence type="ECO:0000256" key="10">
    <source>
        <dbReference type="ARBA" id="ARBA00023012"/>
    </source>
</evidence>
<dbReference type="GO" id="GO:0004721">
    <property type="term" value="F:phosphoprotein phosphatase activity"/>
    <property type="evidence" value="ECO:0007669"/>
    <property type="project" value="TreeGrafter"/>
</dbReference>
<dbReference type="Gene3D" id="3.30.565.10">
    <property type="entry name" value="Histidine kinase-like ATPase, C-terminal domain"/>
    <property type="match status" value="1"/>
</dbReference>
<dbReference type="FunFam" id="3.30.565.10:FF:000006">
    <property type="entry name" value="Sensor histidine kinase WalK"/>
    <property type="match status" value="1"/>
</dbReference>
<evidence type="ECO:0000256" key="5">
    <source>
        <dbReference type="ARBA" id="ARBA00022553"/>
    </source>
</evidence>
<name>A0A6N9Q8K1_9BACL</name>
<evidence type="ECO:0000256" key="9">
    <source>
        <dbReference type="ARBA" id="ARBA00022840"/>
    </source>
</evidence>
<keyword evidence="5" id="KW-0597">Phosphoprotein</keyword>
<dbReference type="CDD" id="cd06225">
    <property type="entry name" value="HAMP"/>
    <property type="match status" value="1"/>
</dbReference>
<dbReference type="GO" id="GO:0005524">
    <property type="term" value="F:ATP binding"/>
    <property type="evidence" value="ECO:0007669"/>
    <property type="project" value="UniProtKB-KW"/>
</dbReference>
<dbReference type="PROSITE" id="PS50885">
    <property type="entry name" value="HAMP"/>
    <property type="match status" value="1"/>
</dbReference>
<dbReference type="InterPro" id="IPR003660">
    <property type="entry name" value="HAMP_dom"/>
</dbReference>
<evidence type="ECO:0000256" key="7">
    <source>
        <dbReference type="ARBA" id="ARBA00022741"/>
    </source>
</evidence>
<evidence type="ECO:0000313" key="17">
    <source>
        <dbReference type="Proteomes" id="UP000448943"/>
    </source>
</evidence>
<dbReference type="PANTHER" id="PTHR45453:SF1">
    <property type="entry name" value="PHOSPHATE REGULON SENSOR PROTEIN PHOR"/>
    <property type="match status" value="1"/>
</dbReference>
<protein>
    <recommendedName>
        <fullName evidence="3">histidine kinase</fullName>
        <ecNumber evidence="3">2.7.13.3</ecNumber>
    </recommendedName>
</protein>
<dbReference type="FunFam" id="1.10.287.130:FF:000001">
    <property type="entry name" value="Two-component sensor histidine kinase"/>
    <property type="match status" value="1"/>
</dbReference>
<organism evidence="16 17">
    <name type="scientific">Chengkuizengella marina</name>
    <dbReference type="NCBI Taxonomy" id="2507566"/>
    <lineage>
        <taxon>Bacteria</taxon>
        <taxon>Bacillati</taxon>
        <taxon>Bacillota</taxon>
        <taxon>Bacilli</taxon>
        <taxon>Bacillales</taxon>
        <taxon>Paenibacillaceae</taxon>
        <taxon>Chengkuizengella</taxon>
    </lineage>
</organism>
<dbReference type="InterPro" id="IPR003661">
    <property type="entry name" value="HisK_dim/P_dom"/>
</dbReference>
<sequence length="459" mass="52940">MKKLSFKIGMLFFIFILFIESMLFFLLYFSIVNERVQSETDNLLARGMSHRDVLEKNFDTETIKHVALMESEAETMVVITNEKFEVLKASNEVNDDMKQLILMGNFVDYSHHGMTIESEWKREPFLATVSPIRTDNNIKGYVFMFLKTQPIRDMIHNLSMEFFIVGVLAFVISIIATIFLSKFITGPLIQMKKATEKLSKGESDVMLDTYREDELGELSRSIQKLSDDLDQLKKERTEFLSSISHELRTPLTYLKGYADVLNRPNLSVKEREEFITIIQEEASNVNTLVKDLFDLARMDQNEFIIRKEQVECCEFLQEIVLRLKPAFEEKGVSLHCFCKKSIFITIDRIRFGQVIHNFLDNALKYSRSDTHVQIKVLKENQQIRIQISDQGDGIPKSDLPRIWDRLYRVDKSRSRATGGSGLGLTIAKEIIEKHGGEVHVKSVLGKGTTFSIYMPIEGL</sequence>
<dbReference type="Gene3D" id="1.10.287.130">
    <property type="match status" value="1"/>
</dbReference>
<keyword evidence="13" id="KW-1133">Transmembrane helix</keyword>
<dbReference type="SUPFAM" id="SSF55874">
    <property type="entry name" value="ATPase domain of HSP90 chaperone/DNA topoisomerase II/histidine kinase"/>
    <property type="match status" value="1"/>
</dbReference>
<dbReference type="InterPro" id="IPR036890">
    <property type="entry name" value="HATPase_C_sf"/>
</dbReference>
<comment type="catalytic activity">
    <reaction evidence="1">
        <text>ATP + protein L-histidine = ADP + protein N-phospho-L-histidine.</text>
        <dbReference type="EC" id="2.7.13.3"/>
    </reaction>
</comment>
<evidence type="ECO:0000256" key="12">
    <source>
        <dbReference type="SAM" id="Coils"/>
    </source>
</evidence>